<protein>
    <submittedName>
        <fullName evidence="2">Uncharacterized protein</fullName>
    </submittedName>
</protein>
<feature type="region of interest" description="Disordered" evidence="1">
    <location>
        <begin position="1"/>
        <end position="41"/>
    </location>
</feature>
<evidence type="ECO:0000256" key="1">
    <source>
        <dbReference type="SAM" id="MobiDB-lite"/>
    </source>
</evidence>
<gene>
    <name evidence="2" type="ORF">KC01_LOCUS20216</name>
</gene>
<dbReference type="AlphaFoldDB" id="A0AAV2KU56"/>
<dbReference type="Proteomes" id="UP001497482">
    <property type="component" value="Chromosome 19"/>
</dbReference>
<name>A0AAV2KU56_KNICA</name>
<sequence length="114" mass="11883">MDKQPGPGASEGAGPSRKPRAAATGAATNGDGPDSPTGSHVEWCKQLIAATLSSQISSSGPADPRENRTGRRGDWLVFKRLPHRQDSLEEGLSYHGDSDSELLSDASASLCVPL</sequence>
<evidence type="ECO:0000313" key="3">
    <source>
        <dbReference type="Proteomes" id="UP001497482"/>
    </source>
</evidence>
<evidence type="ECO:0000313" key="2">
    <source>
        <dbReference type="EMBL" id="CAL1590757.1"/>
    </source>
</evidence>
<feature type="compositionally biased region" description="Basic and acidic residues" evidence="1">
    <location>
        <begin position="63"/>
        <end position="73"/>
    </location>
</feature>
<keyword evidence="3" id="KW-1185">Reference proteome</keyword>
<accession>A0AAV2KU56</accession>
<feature type="compositionally biased region" description="Low complexity" evidence="1">
    <location>
        <begin position="1"/>
        <end position="30"/>
    </location>
</feature>
<reference evidence="2 3" key="1">
    <citation type="submission" date="2024-04" db="EMBL/GenBank/DDBJ databases">
        <authorList>
            <person name="Waldvogel A.-M."/>
            <person name="Schoenle A."/>
        </authorList>
    </citation>
    <scope>NUCLEOTIDE SEQUENCE [LARGE SCALE GENOMIC DNA]</scope>
</reference>
<proteinExistence type="predicted"/>
<feature type="region of interest" description="Disordered" evidence="1">
    <location>
        <begin position="53"/>
        <end position="73"/>
    </location>
</feature>
<organism evidence="2 3">
    <name type="scientific">Knipowitschia caucasica</name>
    <name type="common">Caucasian dwarf goby</name>
    <name type="synonym">Pomatoschistus caucasicus</name>
    <dbReference type="NCBI Taxonomy" id="637954"/>
    <lineage>
        <taxon>Eukaryota</taxon>
        <taxon>Metazoa</taxon>
        <taxon>Chordata</taxon>
        <taxon>Craniata</taxon>
        <taxon>Vertebrata</taxon>
        <taxon>Euteleostomi</taxon>
        <taxon>Actinopterygii</taxon>
        <taxon>Neopterygii</taxon>
        <taxon>Teleostei</taxon>
        <taxon>Neoteleostei</taxon>
        <taxon>Acanthomorphata</taxon>
        <taxon>Gobiaria</taxon>
        <taxon>Gobiiformes</taxon>
        <taxon>Gobioidei</taxon>
        <taxon>Gobiidae</taxon>
        <taxon>Gobiinae</taxon>
        <taxon>Knipowitschia</taxon>
    </lineage>
</organism>
<dbReference type="EMBL" id="OZ035841">
    <property type="protein sequence ID" value="CAL1590757.1"/>
    <property type="molecule type" value="Genomic_DNA"/>
</dbReference>